<comment type="caution">
    <text evidence="1">The sequence shown here is derived from an EMBL/GenBank/DDBJ whole genome shotgun (WGS) entry which is preliminary data.</text>
</comment>
<organism evidence="1 2">
    <name type="scientific">Mariprofundus ferrooxydans PV-1</name>
    <dbReference type="NCBI Taxonomy" id="314345"/>
    <lineage>
        <taxon>Bacteria</taxon>
        <taxon>Pseudomonadati</taxon>
        <taxon>Pseudomonadota</taxon>
        <taxon>Candidatius Mariprofundia</taxon>
        <taxon>Mariprofundales</taxon>
        <taxon>Mariprofundaceae</taxon>
        <taxon>Mariprofundus</taxon>
    </lineage>
</organism>
<evidence type="ECO:0000313" key="1">
    <source>
        <dbReference type="EMBL" id="EAU53663.1"/>
    </source>
</evidence>
<dbReference type="InParanoid" id="Q0EWL4"/>
<sequence length="24" mass="2491">MEDGGKSLRSSGLRPAGYRVIIGA</sequence>
<dbReference type="AlphaFoldDB" id="Q0EWL4"/>
<accession>Q0EWL4</accession>
<evidence type="ECO:0000313" key="2">
    <source>
        <dbReference type="Proteomes" id="UP000005297"/>
    </source>
</evidence>
<name>Q0EWL4_9PROT</name>
<dbReference type="Proteomes" id="UP000005297">
    <property type="component" value="Unassembled WGS sequence"/>
</dbReference>
<reference evidence="1 2" key="1">
    <citation type="submission" date="2006-09" db="EMBL/GenBank/DDBJ databases">
        <authorList>
            <person name="Emerson D."/>
            <person name="Ferriera S."/>
            <person name="Johnson J."/>
            <person name="Kravitz S."/>
            <person name="Halpern A."/>
            <person name="Remington K."/>
            <person name="Beeson K."/>
            <person name="Tran B."/>
            <person name="Rogers Y.-H."/>
            <person name="Friedman R."/>
            <person name="Venter J.C."/>
        </authorList>
    </citation>
    <scope>NUCLEOTIDE SEQUENCE [LARGE SCALE GENOMIC DNA]</scope>
    <source>
        <strain evidence="1 2">PV-1</strain>
    </source>
</reference>
<gene>
    <name evidence="1" type="ORF">SPV1_12440</name>
</gene>
<keyword evidence="2" id="KW-1185">Reference proteome</keyword>
<proteinExistence type="predicted"/>
<protein>
    <submittedName>
        <fullName evidence="1">Uncharacterized protein</fullName>
    </submittedName>
</protein>
<dbReference type="EMBL" id="AATS01000019">
    <property type="protein sequence ID" value="EAU53663.1"/>
    <property type="molecule type" value="Genomic_DNA"/>
</dbReference>
<dbReference type="HOGENOM" id="CLU_3421049_0_0_0"/>